<evidence type="ECO:0000313" key="7">
    <source>
        <dbReference type="Proteomes" id="UP000230208"/>
    </source>
</evidence>
<dbReference type="InterPro" id="IPR011330">
    <property type="entry name" value="Glyco_hydro/deAcase_b/a-brl"/>
</dbReference>
<name>A0A2H0R5N9_9BACT</name>
<evidence type="ECO:0000256" key="1">
    <source>
        <dbReference type="ARBA" id="ARBA00001946"/>
    </source>
</evidence>
<dbReference type="PANTHER" id="PTHR31609:SF1">
    <property type="entry name" value="CARBOHYDRATE DEACETYLASE"/>
    <property type="match status" value="1"/>
</dbReference>
<evidence type="ECO:0000256" key="2">
    <source>
        <dbReference type="ARBA" id="ARBA00022723"/>
    </source>
</evidence>
<keyword evidence="2" id="KW-0479">Metal-binding</keyword>
<dbReference type="GO" id="GO:0005975">
    <property type="term" value="P:carbohydrate metabolic process"/>
    <property type="evidence" value="ECO:0007669"/>
    <property type="project" value="InterPro"/>
</dbReference>
<dbReference type="EMBL" id="PCXP01000019">
    <property type="protein sequence ID" value="PIR41813.1"/>
    <property type="molecule type" value="Genomic_DNA"/>
</dbReference>
<sequence length="250" mass="28371">MLKIIADDLGLHKSVNDGIIFLLKENKIDGASLMANGEAFEDAVKQISDAGLLNVGIHLNLVEQRSVLSGELMSKNHKLFFIKYVLGLINWGHIQKELEAQIKKCTRAGIKPAFINGNQHLHLLPGIMSMCIKLAKEYHIQYIRIVNEPVSSVKGKLFRRAQLLFLNFLSSMAKKKIRKADLQCNDYFVGFINAGNLGRGDIKFAEEIVVKNPDKIVELGCHPGHEIEELNIKYRHWGNYNWQKELELLK</sequence>
<evidence type="ECO:0000256" key="4">
    <source>
        <dbReference type="ARBA" id="ARBA00022842"/>
    </source>
</evidence>
<comment type="cofactor">
    <cofactor evidence="1">
        <name>Mg(2+)</name>
        <dbReference type="ChEBI" id="CHEBI:18420"/>
    </cofactor>
</comment>
<evidence type="ECO:0000313" key="6">
    <source>
        <dbReference type="EMBL" id="PIR41813.1"/>
    </source>
</evidence>
<dbReference type="InterPro" id="IPR006879">
    <property type="entry name" value="YdjC-like"/>
</dbReference>
<reference evidence="6 7" key="1">
    <citation type="submission" date="2017-09" db="EMBL/GenBank/DDBJ databases">
        <title>Depth-based differentiation of microbial function through sediment-hosted aquifers and enrichment of novel symbionts in the deep terrestrial subsurface.</title>
        <authorList>
            <person name="Probst A.J."/>
            <person name="Ladd B."/>
            <person name="Jarett J.K."/>
            <person name="Geller-Mcgrath D.E."/>
            <person name="Sieber C.M."/>
            <person name="Emerson J.B."/>
            <person name="Anantharaman K."/>
            <person name="Thomas B.C."/>
            <person name="Malmstrom R."/>
            <person name="Stieglmeier M."/>
            <person name="Klingl A."/>
            <person name="Woyke T."/>
            <person name="Ryan C.M."/>
            <person name="Banfield J.F."/>
        </authorList>
    </citation>
    <scope>NUCLEOTIDE SEQUENCE [LARGE SCALE GENOMIC DNA]</scope>
    <source>
        <strain evidence="6">CG10_big_fil_rev_8_21_14_0_10_37_15</strain>
    </source>
</reference>
<dbReference type="Pfam" id="PF04794">
    <property type="entry name" value="YdjC"/>
    <property type="match status" value="1"/>
</dbReference>
<organism evidence="6 7">
    <name type="scientific">Candidatus Yanofskybacteria bacterium CG10_big_fil_rev_8_21_14_0_10_37_15</name>
    <dbReference type="NCBI Taxonomy" id="1975097"/>
    <lineage>
        <taxon>Bacteria</taxon>
        <taxon>Candidatus Yanofskyibacteriota</taxon>
    </lineage>
</organism>
<evidence type="ECO:0000256" key="5">
    <source>
        <dbReference type="ARBA" id="ARBA00023277"/>
    </source>
</evidence>
<dbReference type="SUPFAM" id="SSF88713">
    <property type="entry name" value="Glycoside hydrolase/deacetylase"/>
    <property type="match status" value="1"/>
</dbReference>
<accession>A0A2H0R5N9</accession>
<keyword evidence="4" id="KW-0460">Magnesium</keyword>
<proteinExistence type="predicted"/>
<dbReference type="Proteomes" id="UP000230208">
    <property type="component" value="Unassembled WGS sequence"/>
</dbReference>
<keyword evidence="3" id="KW-0378">Hydrolase</keyword>
<dbReference type="AlphaFoldDB" id="A0A2H0R5N9"/>
<protein>
    <recommendedName>
        <fullName evidence="8">ChbG/HpnK family deacetylase</fullName>
    </recommendedName>
</protein>
<dbReference type="PANTHER" id="PTHR31609">
    <property type="entry name" value="YDJC DEACETYLASE FAMILY MEMBER"/>
    <property type="match status" value="1"/>
</dbReference>
<dbReference type="GO" id="GO:0019213">
    <property type="term" value="F:deacetylase activity"/>
    <property type="evidence" value="ECO:0007669"/>
    <property type="project" value="TreeGrafter"/>
</dbReference>
<keyword evidence="5" id="KW-0119">Carbohydrate metabolism</keyword>
<dbReference type="GO" id="GO:0016787">
    <property type="term" value="F:hydrolase activity"/>
    <property type="evidence" value="ECO:0007669"/>
    <property type="project" value="UniProtKB-KW"/>
</dbReference>
<comment type="caution">
    <text evidence="6">The sequence shown here is derived from an EMBL/GenBank/DDBJ whole genome shotgun (WGS) entry which is preliminary data.</text>
</comment>
<dbReference type="GO" id="GO:0046872">
    <property type="term" value="F:metal ion binding"/>
    <property type="evidence" value="ECO:0007669"/>
    <property type="project" value="UniProtKB-KW"/>
</dbReference>
<gene>
    <name evidence="6" type="ORF">COV30_01305</name>
</gene>
<evidence type="ECO:0000256" key="3">
    <source>
        <dbReference type="ARBA" id="ARBA00022801"/>
    </source>
</evidence>
<evidence type="ECO:0008006" key="8">
    <source>
        <dbReference type="Google" id="ProtNLM"/>
    </source>
</evidence>
<dbReference type="Gene3D" id="3.20.20.370">
    <property type="entry name" value="Glycoside hydrolase/deacetylase"/>
    <property type="match status" value="1"/>
</dbReference>